<accession>K6E3N1</accession>
<sequence>MEMKITLKAARVNAGLKLVDAANKFGVNKDTLSKYEKDSSNVPRSFFAKIEEVYGWPVENIFFGPQSDFFRKLKTA</sequence>
<reference evidence="2 3" key="1">
    <citation type="journal article" date="2012" name="Front. Microbiol.">
        <title>Redundancy and modularity in membrane-associated dissimilatory nitrate reduction in Bacillus.</title>
        <authorList>
            <person name="Heylen K."/>
            <person name="Keltjens J."/>
        </authorList>
    </citation>
    <scope>NUCLEOTIDE SEQUENCE [LARGE SCALE GENOMIC DNA]</scope>
    <source>
        <strain evidence="2 3">LMG 9581</strain>
    </source>
</reference>
<dbReference type="CDD" id="cd00093">
    <property type="entry name" value="HTH_XRE"/>
    <property type="match status" value="1"/>
</dbReference>
<name>K6E3N1_SCHAZ</name>
<dbReference type="Proteomes" id="UP000006315">
    <property type="component" value="Unassembled WGS sequence"/>
</dbReference>
<dbReference type="InterPro" id="IPR001387">
    <property type="entry name" value="Cro/C1-type_HTH"/>
</dbReference>
<dbReference type="Gene3D" id="1.10.260.40">
    <property type="entry name" value="lambda repressor-like DNA-binding domains"/>
    <property type="match status" value="1"/>
</dbReference>
<keyword evidence="3" id="KW-1185">Reference proteome</keyword>
<gene>
    <name evidence="2" type="ORF">BAZO_08139</name>
</gene>
<dbReference type="Pfam" id="PF01381">
    <property type="entry name" value="HTH_3"/>
    <property type="match status" value="1"/>
</dbReference>
<proteinExistence type="predicted"/>
<evidence type="ECO:0000259" key="1">
    <source>
        <dbReference type="PROSITE" id="PS50943"/>
    </source>
</evidence>
<dbReference type="AlphaFoldDB" id="K6E3N1"/>
<evidence type="ECO:0000313" key="2">
    <source>
        <dbReference type="EMBL" id="EKN67836.1"/>
    </source>
</evidence>
<dbReference type="InterPro" id="IPR010982">
    <property type="entry name" value="Lambda_DNA-bd_dom_sf"/>
</dbReference>
<dbReference type="PATRIC" id="fig|1131731.3.peg.1701"/>
<dbReference type="EMBL" id="AJLR01000045">
    <property type="protein sequence ID" value="EKN67836.1"/>
    <property type="molecule type" value="Genomic_DNA"/>
</dbReference>
<dbReference type="PROSITE" id="PS50943">
    <property type="entry name" value="HTH_CROC1"/>
    <property type="match status" value="1"/>
</dbReference>
<dbReference type="SMART" id="SM00530">
    <property type="entry name" value="HTH_XRE"/>
    <property type="match status" value="1"/>
</dbReference>
<dbReference type="SUPFAM" id="SSF47413">
    <property type="entry name" value="lambda repressor-like DNA-binding domains"/>
    <property type="match status" value="1"/>
</dbReference>
<comment type="caution">
    <text evidence="2">The sequence shown here is derived from an EMBL/GenBank/DDBJ whole genome shotgun (WGS) entry which is preliminary data.</text>
</comment>
<evidence type="ECO:0000313" key="3">
    <source>
        <dbReference type="Proteomes" id="UP000006315"/>
    </source>
</evidence>
<dbReference type="GO" id="GO:0003677">
    <property type="term" value="F:DNA binding"/>
    <property type="evidence" value="ECO:0007669"/>
    <property type="project" value="InterPro"/>
</dbReference>
<protein>
    <submittedName>
        <fullName evidence="2">Cro-like protein, phage associated</fullName>
    </submittedName>
</protein>
<dbReference type="STRING" id="1131731.BAZO_08139"/>
<organism evidence="2 3">
    <name type="scientific">Schinkia azotoformans LMG 9581</name>
    <dbReference type="NCBI Taxonomy" id="1131731"/>
    <lineage>
        <taxon>Bacteria</taxon>
        <taxon>Bacillati</taxon>
        <taxon>Bacillota</taxon>
        <taxon>Bacilli</taxon>
        <taxon>Bacillales</taxon>
        <taxon>Bacillaceae</taxon>
        <taxon>Calidifontibacillus/Schinkia group</taxon>
        <taxon>Schinkia</taxon>
    </lineage>
</organism>
<feature type="domain" description="HTH cro/C1-type" evidence="1">
    <location>
        <begin position="7"/>
        <end position="61"/>
    </location>
</feature>